<evidence type="ECO:0000313" key="1">
    <source>
        <dbReference type="EMBL" id="MCE3215986.1"/>
    </source>
</evidence>
<name>A0ABS8WUX2_DATST</name>
<evidence type="ECO:0000313" key="2">
    <source>
        <dbReference type="Proteomes" id="UP000823775"/>
    </source>
</evidence>
<dbReference type="Proteomes" id="UP000823775">
    <property type="component" value="Unassembled WGS sequence"/>
</dbReference>
<dbReference type="EMBL" id="JACEIK010011980">
    <property type="protein sequence ID" value="MCE3215986.1"/>
    <property type="molecule type" value="Genomic_DNA"/>
</dbReference>
<dbReference type="PANTHER" id="PTHR48449:SF1">
    <property type="entry name" value="DUF1985 DOMAIN-CONTAINING PROTEIN"/>
    <property type="match status" value="1"/>
</dbReference>
<accession>A0ABS8WUX2</accession>
<evidence type="ECO:0008006" key="3">
    <source>
        <dbReference type="Google" id="ProtNLM"/>
    </source>
</evidence>
<gene>
    <name evidence="1" type="ORF">HAX54_004295</name>
</gene>
<reference evidence="1 2" key="1">
    <citation type="journal article" date="2021" name="BMC Genomics">
        <title>Datura genome reveals duplications of psychoactive alkaloid biosynthetic genes and high mutation rate following tissue culture.</title>
        <authorList>
            <person name="Rajewski A."/>
            <person name="Carter-House D."/>
            <person name="Stajich J."/>
            <person name="Litt A."/>
        </authorList>
    </citation>
    <scope>NUCLEOTIDE SEQUENCE [LARGE SCALE GENOMIC DNA]</scope>
    <source>
        <strain evidence="1">AR-01</strain>
    </source>
</reference>
<keyword evidence="2" id="KW-1185">Reference proteome</keyword>
<protein>
    <recommendedName>
        <fullName evidence="3">DUF1985 domain-containing protein</fullName>
    </recommendedName>
</protein>
<proteinExistence type="predicted"/>
<organism evidence="1 2">
    <name type="scientific">Datura stramonium</name>
    <name type="common">Jimsonweed</name>
    <name type="synonym">Common thornapple</name>
    <dbReference type="NCBI Taxonomy" id="4076"/>
    <lineage>
        <taxon>Eukaryota</taxon>
        <taxon>Viridiplantae</taxon>
        <taxon>Streptophyta</taxon>
        <taxon>Embryophyta</taxon>
        <taxon>Tracheophyta</taxon>
        <taxon>Spermatophyta</taxon>
        <taxon>Magnoliopsida</taxon>
        <taxon>eudicotyledons</taxon>
        <taxon>Gunneridae</taxon>
        <taxon>Pentapetalae</taxon>
        <taxon>asterids</taxon>
        <taxon>lamiids</taxon>
        <taxon>Solanales</taxon>
        <taxon>Solanaceae</taxon>
        <taxon>Solanoideae</taxon>
        <taxon>Datureae</taxon>
        <taxon>Datura</taxon>
    </lineage>
</organism>
<dbReference type="PANTHER" id="PTHR48449">
    <property type="entry name" value="DUF1985 DOMAIN-CONTAINING PROTEIN"/>
    <property type="match status" value="1"/>
</dbReference>
<comment type="caution">
    <text evidence="1">The sequence shown here is derived from an EMBL/GenBank/DDBJ whole genome shotgun (WGS) entry which is preliminary data.</text>
</comment>
<sequence>MGRKRHALSRWWGHRPLDFSDFSILADDCIGEHESIASVMSGPTFSLLGDESQSVFSGSANSSRGESNIGHANVAPDVRVLYDKGIDEHAKLKGKATIAEHYSVDENVKLKGKEKWAEHCSVDENDKLQWKEKMTEHYLSDENTKVLDMSYFHLVETGDFNGYPWGIDVFHATFESCSNKFKIKPEFYRYGGFLLTL</sequence>